<evidence type="ECO:0000259" key="5">
    <source>
        <dbReference type="Pfam" id="PF17802"/>
    </source>
</evidence>
<organism evidence="6 7">
    <name type="scientific">Marinobacterium aestuariivivens</name>
    <dbReference type="NCBI Taxonomy" id="1698799"/>
    <lineage>
        <taxon>Bacteria</taxon>
        <taxon>Pseudomonadati</taxon>
        <taxon>Pseudomonadota</taxon>
        <taxon>Gammaproteobacteria</taxon>
        <taxon>Oceanospirillales</taxon>
        <taxon>Oceanospirillaceae</taxon>
        <taxon>Marinobacterium</taxon>
    </lineage>
</organism>
<sequence>MFEIEDSTNPADPGANIVTDDAGNIDWAEMDGDPTPGRIVVDDMDITIGNKTDDSAFGQGTSEDTEPPSVVAGGVPPNKSDLKKFGVYVEEDGDTFVNVFWTRVQDPSGTTNMDFEFNQSSSPSANNVTPIRTAGDLLLQYDLANGGTNPELFLSEWITQASAGGASAASVCEATNKFPCWGIKQNLSDANLAAGSINNDPISNADAGGLDEGMGFDERTFGEAQFNLTGIVGAEECITFGSVYLKSRSSDSFTAALKDFIPPVATSITNCAAVKVVKKDDNGSLLNGATFTLYQDNEPVGTFGEEDSVVLDGGGDPVACTTGIPLDGECQINDILAGLYCLDETGVPANHIPADPQCFEVDPSVPVLTLMFTDRQLGSILVKKADEDGAALDGAEFKVIAANPADDDVPTLPVTLTEAPTGFHCVDGLPIRDALGTVISYTVSETMIPPGYFGASDAETSAEFDTCANRTVEPIDDADVDLIFVNERKPGAIKITKTTKDINSELNPVPHPGVTFNISNAEGVVGSVVTDANGEACLDELEFGEIFSVDEVTPVGYEGESAKNVEIDNDAVCGSGNEETVSFHNTPLGKFTISYESLPMDGHGATKATVTCTGEGVGTVIAEVDLFDGDSQASSELNFETQATYTCTIVVDP</sequence>
<dbReference type="InterPro" id="IPR041033">
    <property type="entry name" value="SpaA_PFL_dom_1"/>
</dbReference>
<accession>A0ABW1ZTZ4</accession>
<proteinExistence type="inferred from homology"/>
<dbReference type="Proteomes" id="UP001596422">
    <property type="component" value="Unassembled WGS sequence"/>
</dbReference>
<dbReference type="InterPro" id="IPR013783">
    <property type="entry name" value="Ig-like_fold"/>
</dbReference>
<feature type="domain" description="SpaA-like prealbumin fold" evidence="5">
    <location>
        <begin position="492"/>
        <end position="571"/>
    </location>
</feature>
<comment type="caution">
    <text evidence="6">The sequence shown here is derived from an EMBL/GenBank/DDBJ whole genome shotgun (WGS) entry which is preliminary data.</text>
</comment>
<feature type="region of interest" description="Disordered" evidence="4">
    <location>
        <begin position="50"/>
        <end position="77"/>
    </location>
</feature>
<reference evidence="7" key="1">
    <citation type="journal article" date="2019" name="Int. J. Syst. Evol. Microbiol.">
        <title>The Global Catalogue of Microorganisms (GCM) 10K type strain sequencing project: providing services to taxonomists for standard genome sequencing and annotation.</title>
        <authorList>
            <consortium name="The Broad Institute Genomics Platform"/>
            <consortium name="The Broad Institute Genome Sequencing Center for Infectious Disease"/>
            <person name="Wu L."/>
            <person name="Ma J."/>
        </authorList>
    </citation>
    <scope>NUCLEOTIDE SEQUENCE [LARGE SCALE GENOMIC DNA]</scope>
    <source>
        <strain evidence="7">NBRC 111756</strain>
    </source>
</reference>
<dbReference type="SUPFAM" id="SSF49478">
    <property type="entry name" value="Cna protein B-type domain"/>
    <property type="match status" value="1"/>
</dbReference>
<dbReference type="Pfam" id="PF17802">
    <property type="entry name" value="SpaA"/>
    <property type="match status" value="2"/>
</dbReference>
<dbReference type="EMBL" id="JBHSWE010000001">
    <property type="protein sequence ID" value="MFC6669217.1"/>
    <property type="molecule type" value="Genomic_DNA"/>
</dbReference>
<feature type="domain" description="SpaA-like prealbumin fold" evidence="5">
    <location>
        <begin position="274"/>
        <end position="364"/>
    </location>
</feature>
<feature type="region of interest" description="Disordered" evidence="4">
    <location>
        <begin position="1"/>
        <end position="22"/>
    </location>
</feature>
<keyword evidence="6" id="KW-0176">Collagen</keyword>
<evidence type="ECO:0000256" key="1">
    <source>
        <dbReference type="ARBA" id="ARBA00007257"/>
    </source>
</evidence>
<evidence type="ECO:0000313" key="6">
    <source>
        <dbReference type="EMBL" id="MFC6669217.1"/>
    </source>
</evidence>
<evidence type="ECO:0000256" key="2">
    <source>
        <dbReference type="ARBA" id="ARBA00022525"/>
    </source>
</evidence>
<evidence type="ECO:0000313" key="7">
    <source>
        <dbReference type="Proteomes" id="UP001596422"/>
    </source>
</evidence>
<evidence type="ECO:0000256" key="3">
    <source>
        <dbReference type="ARBA" id="ARBA00022729"/>
    </source>
</evidence>
<dbReference type="PANTHER" id="PTHR36108">
    <property type="entry name" value="COLOSSIN-B-RELATED"/>
    <property type="match status" value="1"/>
</dbReference>
<comment type="similarity">
    <text evidence="1">Belongs to the serine-aspartate repeat-containing protein (SDr) family.</text>
</comment>
<keyword evidence="3" id="KW-0732">Signal</keyword>
<evidence type="ECO:0000256" key="4">
    <source>
        <dbReference type="SAM" id="MobiDB-lite"/>
    </source>
</evidence>
<name>A0ABW1ZTZ4_9GAMM</name>
<protein>
    <submittedName>
        <fullName evidence="6">Collagen binding domain-containing protein</fullName>
    </submittedName>
</protein>
<gene>
    <name evidence="6" type="ORF">ACFQDL_03200</name>
</gene>
<dbReference type="RefSeq" id="WP_379907795.1">
    <property type="nucleotide sequence ID" value="NZ_JBHSWE010000001.1"/>
</dbReference>
<dbReference type="Gene3D" id="2.60.40.10">
    <property type="entry name" value="Immunoglobulins"/>
    <property type="match status" value="3"/>
</dbReference>
<keyword evidence="7" id="KW-1185">Reference proteome</keyword>
<keyword evidence="2" id="KW-0964">Secreted</keyword>
<dbReference type="PANTHER" id="PTHR36108:SF13">
    <property type="entry name" value="COLOSSIN-B-RELATED"/>
    <property type="match status" value="1"/>
</dbReference>